<dbReference type="PANTHER" id="PTHR44525">
    <property type="entry name" value="WD REPEAT-CONTAINING PROTEIN 27"/>
    <property type="match status" value="1"/>
</dbReference>
<dbReference type="STRING" id="147828.A0A4S2LBZ7"/>
<dbReference type="PROSITE" id="PS50082">
    <property type="entry name" value="WD_REPEATS_2"/>
    <property type="match status" value="1"/>
</dbReference>
<dbReference type="Gene3D" id="2.130.10.10">
    <property type="entry name" value="YVTN repeat-like/Quinoprotein amine dehydrogenase"/>
    <property type="match status" value="3"/>
</dbReference>
<dbReference type="SUPFAM" id="SSF50978">
    <property type="entry name" value="WD40 repeat-like"/>
    <property type="match status" value="1"/>
</dbReference>
<gene>
    <name evidence="2" type="ORF">CRM22_009861</name>
</gene>
<sequence>MSEERSRWLKGSEWSTEPSWIFMESRCYLCLDTWQDIICACLREQPLGVYVTTFESIPEMLLLEKVTSNVKSLRLVEAAKGFRCLILTASDLHCIQVNSISDHRLLGKHVVFSLRISIDDDGSRTSVHMDSLSGLVAIAQGPALSIFASKKSLDKVTPLGSHSMPILNLMFVQTHPVVLATLSEDACKLWDLGRKQLLHTIPVTKLTPSAVFLQREENLFLYGTTDGQISSVNMSNDRFIPSRLLSLQQYSAELTKYAPSESEAKVSNKPDHNGRPKWSTECRLAPRISNEVTFQILSLAWITLTSEMPISRQTEHKLSIITCSRFCIIDVASRHLEATWSWVELGLSDWTFILAGEIAVSPTAINFWLKNKDGATAFFSCPYQSDRVRPNSPDFMEDFNNIQQQTSTLSLLARGDLQPNSILYKSLRHQTEPTRPKPKPKHGKSLNQAITFGHPIKSSGYAKQEPRRKMFQPLTNTRNNIKTKATGSETECVSQLKKTYTPSDDAPNVINYSGAVDGSKTPIYSLAYAPNGTRLAVALGSSVCLVLRISRSNAQGVGTIPPGETLCGHKGPVLCASWSSDSRLLLTSSADRTVRLWMMSESVGSSRGDASKLSMRLAMVIDSVNGGSTNCYGEPILTQIPKKDKTFGPSSMFPDCIQFVHFHYLDSFVYAVCRNMIRLFSYELASVTNVLDKGRSNSTYKLAGEFMIESCNRLTAVSSANIFYSYLLLCAGSDRQLSVLDLNANQIVYQLDSAHARNITAIALNQGSLYSSLANTRNDSLSLDPSRISTGYSTFATVAPGDCVRMWDLRDMTRPVIQFMNPDVSSCNTASGAPSDPLVPSVNATFSPCGRHLAVGGRVNVAQPYPVIYDTRKPCSHPLAVLSPSTGKIPSAPSTVVAWHPSRVEVATGSHDGQLATYSR</sequence>
<dbReference type="SMART" id="SM00320">
    <property type="entry name" value="WD40"/>
    <property type="match status" value="6"/>
</dbReference>
<name>A0A4S2LBZ7_OPIFE</name>
<protein>
    <submittedName>
        <fullName evidence="2">Uncharacterized protein</fullName>
    </submittedName>
</protein>
<dbReference type="InterPro" id="IPR042411">
    <property type="entry name" value="WDR27"/>
</dbReference>
<dbReference type="InterPro" id="IPR011047">
    <property type="entry name" value="Quinoprotein_ADH-like_sf"/>
</dbReference>
<proteinExistence type="predicted"/>
<comment type="caution">
    <text evidence="2">The sequence shown here is derived from an EMBL/GenBank/DDBJ whole genome shotgun (WGS) entry which is preliminary data.</text>
</comment>
<dbReference type="Proteomes" id="UP000308267">
    <property type="component" value="Unassembled WGS sequence"/>
</dbReference>
<dbReference type="Pfam" id="PF00400">
    <property type="entry name" value="WD40"/>
    <property type="match status" value="1"/>
</dbReference>
<dbReference type="AlphaFoldDB" id="A0A4S2LBZ7"/>
<dbReference type="InterPro" id="IPR036322">
    <property type="entry name" value="WD40_repeat_dom_sf"/>
</dbReference>
<evidence type="ECO:0000313" key="2">
    <source>
        <dbReference type="EMBL" id="TGZ57807.1"/>
    </source>
</evidence>
<evidence type="ECO:0000313" key="3">
    <source>
        <dbReference type="Proteomes" id="UP000308267"/>
    </source>
</evidence>
<dbReference type="PROSITE" id="PS50294">
    <property type="entry name" value="WD_REPEATS_REGION"/>
    <property type="match status" value="1"/>
</dbReference>
<dbReference type="OrthoDB" id="20669at2759"/>
<evidence type="ECO:0000256" key="1">
    <source>
        <dbReference type="PROSITE-ProRule" id="PRU00221"/>
    </source>
</evidence>
<dbReference type="InterPro" id="IPR001680">
    <property type="entry name" value="WD40_rpt"/>
</dbReference>
<organism evidence="2 3">
    <name type="scientific">Opisthorchis felineus</name>
    <dbReference type="NCBI Taxonomy" id="147828"/>
    <lineage>
        <taxon>Eukaryota</taxon>
        <taxon>Metazoa</taxon>
        <taxon>Spiralia</taxon>
        <taxon>Lophotrochozoa</taxon>
        <taxon>Platyhelminthes</taxon>
        <taxon>Trematoda</taxon>
        <taxon>Digenea</taxon>
        <taxon>Opisthorchiida</taxon>
        <taxon>Opisthorchiata</taxon>
        <taxon>Opisthorchiidae</taxon>
        <taxon>Opisthorchis</taxon>
    </lineage>
</organism>
<keyword evidence="3" id="KW-1185">Reference proteome</keyword>
<dbReference type="PANTHER" id="PTHR44525:SF1">
    <property type="entry name" value="WD REPEAT-CONTAINING PROTEIN 27"/>
    <property type="match status" value="1"/>
</dbReference>
<reference evidence="2 3" key="1">
    <citation type="journal article" date="2019" name="BMC Genomics">
        <title>New insights from Opisthorchis felineus genome: update on genomics of the epidemiologically important liver flukes.</title>
        <authorList>
            <person name="Ershov N.I."/>
            <person name="Mordvinov V.A."/>
            <person name="Prokhortchouk E.B."/>
            <person name="Pakharukova M.Y."/>
            <person name="Gunbin K.V."/>
            <person name="Ustyantsev K."/>
            <person name="Genaev M.A."/>
            <person name="Blinov A.G."/>
            <person name="Mazur A."/>
            <person name="Boulygina E."/>
            <person name="Tsygankova S."/>
            <person name="Khrameeva E."/>
            <person name="Chekanov N."/>
            <person name="Fan G."/>
            <person name="Xiao A."/>
            <person name="Zhang H."/>
            <person name="Xu X."/>
            <person name="Yang H."/>
            <person name="Solovyev V."/>
            <person name="Lee S.M."/>
            <person name="Liu X."/>
            <person name="Afonnikov D.A."/>
            <person name="Skryabin K.G."/>
        </authorList>
    </citation>
    <scope>NUCLEOTIDE SEQUENCE [LARGE SCALE GENOMIC DNA]</scope>
    <source>
        <strain evidence="2">AK-0245</strain>
        <tissue evidence="2">Whole organism</tissue>
    </source>
</reference>
<keyword evidence="1" id="KW-0853">WD repeat</keyword>
<dbReference type="InterPro" id="IPR015943">
    <property type="entry name" value="WD40/YVTN_repeat-like_dom_sf"/>
</dbReference>
<feature type="repeat" description="WD" evidence="1">
    <location>
        <begin position="566"/>
        <end position="597"/>
    </location>
</feature>
<dbReference type="SUPFAM" id="SSF50998">
    <property type="entry name" value="Quinoprotein alcohol dehydrogenase-like"/>
    <property type="match status" value="1"/>
</dbReference>
<accession>A0A4S2LBZ7</accession>
<dbReference type="EMBL" id="SJOL01009403">
    <property type="protein sequence ID" value="TGZ57807.1"/>
    <property type="molecule type" value="Genomic_DNA"/>
</dbReference>